<evidence type="ECO:0000256" key="3">
    <source>
        <dbReference type="RuleBase" id="RU362042"/>
    </source>
</evidence>
<dbReference type="CDD" id="cd06530">
    <property type="entry name" value="S26_SPase_I"/>
    <property type="match status" value="1"/>
</dbReference>
<dbReference type="EC" id="3.4.21.89" evidence="3"/>
<gene>
    <name evidence="5" type="primary">lepB</name>
    <name evidence="5" type="ORF">SM436_27490</name>
</gene>
<keyword evidence="3 5" id="KW-0378">Hydrolase</keyword>
<dbReference type="PANTHER" id="PTHR43390:SF1">
    <property type="entry name" value="CHLOROPLAST PROCESSING PEPTIDASE"/>
    <property type="match status" value="1"/>
</dbReference>
<keyword evidence="3" id="KW-0645">Protease</keyword>
<comment type="caution">
    <text evidence="5">The sequence shown here is derived from an EMBL/GenBank/DDBJ whole genome shotgun (WGS) entry which is preliminary data.</text>
</comment>
<evidence type="ECO:0000313" key="6">
    <source>
        <dbReference type="Proteomes" id="UP001569904"/>
    </source>
</evidence>
<keyword evidence="6" id="KW-1185">Reference proteome</keyword>
<dbReference type="SUPFAM" id="SSF51306">
    <property type="entry name" value="LexA/Signal peptidase"/>
    <property type="match status" value="1"/>
</dbReference>
<name>A0ABV4R3G3_9ACTN</name>
<dbReference type="InterPro" id="IPR000223">
    <property type="entry name" value="Pept_S26A_signal_pept_1"/>
</dbReference>
<accession>A0ABV4R3G3</accession>
<evidence type="ECO:0000256" key="1">
    <source>
        <dbReference type="ARBA" id="ARBA00004401"/>
    </source>
</evidence>
<reference evidence="5 6" key="1">
    <citation type="submission" date="2023-11" db="EMBL/GenBank/DDBJ databases">
        <title>Actinomadura monticuli sp. nov., isolated from volcanic ash.</title>
        <authorList>
            <person name="Lee S.D."/>
            <person name="Yang H."/>
            <person name="Kim I.S."/>
        </authorList>
    </citation>
    <scope>NUCLEOTIDE SEQUENCE [LARGE SCALE GENOMIC DNA]</scope>
    <source>
        <strain evidence="5 6">DSM 45346</strain>
    </source>
</reference>
<evidence type="ECO:0000259" key="4">
    <source>
        <dbReference type="Pfam" id="PF10502"/>
    </source>
</evidence>
<comment type="catalytic activity">
    <reaction evidence="3">
        <text>Cleavage of hydrophobic, N-terminal signal or leader sequences from secreted and periplasmic proteins.</text>
        <dbReference type="EC" id="3.4.21.89"/>
    </reaction>
</comment>
<dbReference type="Gene3D" id="2.10.109.10">
    <property type="entry name" value="Umud Fragment, subunit A"/>
    <property type="match status" value="1"/>
</dbReference>
<dbReference type="PANTHER" id="PTHR43390">
    <property type="entry name" value="SIGNAL PEPTIDASE I"/>
    <property type="match status" value="1"/>
</dbReference>
<proteinExistence type="inferred from homology"/>
<sequence>MATISWLTAGCGAVNSAMHGNHRYSDPGMAMEPTIHAGQTFDARPVDQGEYEPKRGDVVVFRMPAWINGRDTPQVKRVVAIPGDRIGCCSPDGRVTLNGAVLPERYLAPGARGMPFGPVVVPPGRLWLMGDNRNASADSRYHVNDDGHGTVPVSAVIGVAVLDGR</sequence>
<dbReference type="Proteomes" id="UP001569904">
    <property type="component" value="Unassembled WGS sequence"/>
</dbReference>
<dbReference type="GO" id="GO:0009003">
    <property type="term" value="F:signal peptidase activity"/>
    <property type="evidence" value="ECO:0007669"/>
    <property type="project" value="UniProtKB-EC"/>
</dbReference>
<dbReference type="InterPro" id="IPR036286">
    <property type="entry name" value="LexA/Signal_pep-like_sf"/>
</dbReference>
<dbReference type="RefSeq" id="WP_371944187.1">
    <property type="nucleotide sequence ID" value="NZ_JAXCEH010000021.1"/>
</dbReference>
<evidence type="ECO:0000313" key="5">
    <source>
        <dbReference type="EMBL" id="MFA1557441.1"/>
    </source>
</evidence>
<dbReference type="InterPro" id="IPR019533">
    <property type="entry name" value="Peptidase_S26"/>
</dbReference>
<dbReference type="EMBL" id="JAXCEH010000021">
    <property type="protein sequence ID" value="MFA1557441.1"/>
    <property type="molecule type" value="Genomic_DNA"/>
</dbReference>
<evidence type="ECO:0000256" key="2">
    <source>
        <dbReference type="ARBA" id="ARBA00009370"/>
    </source>
</evidence>
<feature type="domain" description="Peptidase S26" evidence="4">
    <location>
        <begin position="22"/>
        <end position="161"/>
    </location>
</feature>
<comment type="subcellular location">
    <subcellularLocation>
        <location evidence="1">Cell membrane</location>
        <topology evidence="1">Single-pass type II membrane protein</topology>
    </subcellularLocation>
    <subcellularLocation>
        <location evidence="3">Membrane</location>
        <topology evidence="3">Single-pass type II membrane protein</topology>
    </subcellularLocation>
</comment>
<comment type="similarity">
    <text evidence="2 3">Belongs to the peptidase S26 family.</text>
</comment>
<organism evidence="5 6">
    <name type="scientific">Actinomadura chokoriensis</name>
    <dbReference type="NCBI Taxonomy" id="454156"/>
    <lineage>
        <taxon>Bacteria</taxon>
        <taxon>Bacillati</taxon>
        <taxon>Actinomycetota</taxon>
        <taxon>Actinomycetes</taxon>
        <taxon>Streptosporangiales</taxon>
        <taxon>Thermomonosporaceae</taxon>
        <taxon>Actinomadura</taxon>
    </lineage>
</organism>
<dbReference type="NCBIfam" id="TIGR02227">
    <property type="entry name" value="sigpep_I_bact"/>
    <property type="match status" value="1"/>
</dbReference>
<dbReference type="PRINTS" id="PR00727">
    <property type="entry name" value="LEADERPTASE"/>
</dbReference>
<protein>
    <recommendedName>
        <fullName evidence="3">Signal peptidase I</fullName>
        <ecNumber evidence="3">3.4.21.89</ecNumber>
    </recommendedName>
</protein>
<dbReference type="Pfam" id="PF10502">
    <property type="entry name" value="Peptidase_S26"/>
    <property type="match status" value="1"/>
</dbReference>